<dbReference type="Pfam" id="PF01810">
    <property type="entry name" value="LysE"/>
    <property type="match status" value="1"/>
</dbReference>
<feature type="transmembrane region" description="Helical" evidence="6">
    <location>
        <begin position="76"/>
        <end position="96"/>
    </location>
</feature>
<dbReference type="EMBL" id="JQJD01000010">
    <property type="protein sequence ID" value="KGN82417.1"/>
    <property type="molecule type" value="Genomic_DNA"/>
</dbReference>
<dbReference type="EMBL" id="FUWL01000005">
    <property type="protein sequence ID" value="SJZ40328.1"/>
    <property type="molecule type" value="Genomic_DNA"/>
</dbReference>
<evidence type="ECO:0000313" key="10">
    <source>
        <dbReference type="Proteomes" id="UP000189956"/>
    </source>
</evidence>
<dbReference type="InterPro" id="IPR001123">
    <property type="entry name" value="LeuE-type"/>
</dbReference>
<feature type="transmembrane region" description="Helical" evidence="6">
    <location>
        <begin position="6"/>
        <end position="27"/>
    </location>
</feature>
<feature type="transmembrane region" description="Helical" evidence="6">
    <location>
        <begin position="201"/>
        <end position="222"/>
    </location>
</feature>
<dbReference type="GO" id="GO:0005886">
    <property type="term" value="C:plasma membrane"/>
    <property type="evidence" value="ECO:0007669"/>
    <property type="project" value="UniProtKB-SubCell"/>
</dbReference>
<keyword evidence="9" id="KW-1185">Reference proteome</keyword>
<dbReference type="GO" id="GO:0015171">
    <property type="term" value="F:amino acid transmembrane transporter activity"/>
    <property type="evidence" value="ECO:0007669"/>
    <property type="project" value="TreeGrafter"/>
</dbReference>
<evidence type="ECO:0000313" key="8">
    <source>
        <dbReference type="EMBL" id="SJZ40328.1"/>
    </source>
</evidence>
<evidence type="ECO:0000256" key="4">
    <source>
        <dbReference type="ARBA" id="ARBA00022989"/>
    </source>
</evidence>
<evidence type="ECO:0000313" key="9">
    <source>
        <dbReference type="Proteomes" id="UP000030125"/>
    </source>
</evidence>
<dbReference type="AlphaFoldDB" id="A0A099WZ28"/>
<keyword evidence="5 6" id="KW-0472">Membrane</keyword>
<reference evidence="7 9" key="1">
    <citation type="submission" date="2014-08" db="EMBL/GenBank/DDBJ databases">
        <title>Porphyromonas cangingivalis strain:COT-109_OH1386 Genome sequencing.</title>
        <authorList>
            <person name="Wallis C."/>
            <person name="Deusch O."/>
            <person name="O'Flynn C."/>
            <person name="Davis I."/>
            <person name="Jospin G."/>
            <person name="Darling A.E."/>
            <person name="Coil D.A."/>
            <person name="Alexiev A."/>
            <person name="Horsfall A."/>
            <person name="Kirkwood N."/>
            <person name="Harris S."/>
            <person name="Eisen J.A."/>
        </authorList>
    </citation>
    <scope>NUCLEOTIDE SEQUENCE [LARGE SCALE GENOMIC DNA]</scope>
    <source>
        <strain evidence="9">COT-109 OH1386</strain>
        <strain evidence="7">COT-109_OH1386</strain>
    </source>
</reference>
<feature type="transmembrane region" description="Helical" evidence="6">
    <location>
        <begin position="158"/>
        <end position="180"/>
    </location>
</feature>
<keyword evidence="3 6" id="KW-0812">Transmembrane</keyword>
<organism evidence="7 9">
    <name type="scientific">Porphyromonas cangingivalis</name>
    <dbReference type="NCBI Taxonomy" id="36874"/>
    <lineage>
        <taxon>Bacteria</taxon>
        <taxon>Pseudomonadati</taxon>
        <taxon>Bacteroidota</taxon>
        <taxon>Bacteroidia</taxon>
        <taxon>Bacteroidales</taxon>
        <taxon>Porphyromonadaceae</taxon>
        <taxon>Porphyromonas</taxon>
    </lineage>
</organism>
<sequence length="225" mass="24825">MLQTLLKGILIGIVVSAPMGPIGMLCVRRTMSRGKRYGLLTGLGATVSDLIYAFLTLLGVGAFIDFILKYTDHLQLAGSLFMILFALYVFFGNHSLDPSRNKRCKDSSDGTPFYSDEKKSDFQVFLSAFLLTFSNILIVALYIGLFAQFSFVSEGATYYSLLMGLLGIAIGAISWWYIVTTILVKVKEWFNVTSLKYFNKGVGSIIFVLGVYGVVVALMNLFCVS</sequence>
<feature type="transmembrane region" description="Helical" evidence="6">
    <location>
        <begin position="124"/>
        <end position="146"/>
    </location>
</feature>
<feature type="transmembrane region" description="Helical" evidence="6">
    <location>
        <begin position="39"/>
        <end position="64"/>
    </location>
</feature>
<dbReference type="PANTHER" id="PTHR30086">
    <property type="entry name" value="ARGININE EXPORTER PROTEIN ARGO"/>
    <property type="match status" value="1"/>
</dbReference>
<proteinExistence type="predicted"/>
<dbReference type="STRING" id="36874.HQ34_04725"/>
<dbReference type="RefSeq" id="WP_025837802.1">
    <property type="nucleotide sequence ID" value="NZ_FUWL01000005.1"/>
</dbReference>
<comment type="subcellular location">
    <subcellularLocation>
        <location evidence="1">Cell membrane</location>
        <topology evidence="1">Multi-pass membrane protein</topology>
    </subcellularLocation>
</comment>
<evidence type="ECO:0000256" key="6">
    <source>
        <dbReference type="SAM" id="Phobius"/>
    </source>
</evidence>
<evidence type="ECO:0000256" key="5">
    <source>
        <dbReference type="ARBA" id="ARBA00023136"/>
    </source>
</evidence>
<evidence type="ECO:0000256" key="3">
    <source>
        <dbReference type="ARBA" id="ARBA00022692"/>
    </source>
</evidence>
<keyword evidence="2" id="KW-1003">Cell membrane</keyword>
<dbReference type="eggNOG" id="COG1280">
    <property type="taxonomic scope" value="Bacteria"/>
</dbReference>
<reference evidence="8 10" key="2">
    <citation type="submission" date="2017-02" db="EMBL/GenBank/DDBJ databases">
        <authorList>
            <person name="Peterson S.W."/>
        </authorList>
    </citation>
    <scope>NUCLEOTIDE SEQUENCE [LARGE SCALE GENOMIC DNA]</scope>
    <source>
        <strain evidence="8 10">ATCC 700135</strain>
    </source>
</reference>
<evidence type="ECO:0000256" key="2">
    <source>
        <dbReference type="ARBA" id="ARBA00022475"/>
    </source>
</evidence>
<dbReference type="OrthoDB" id="7874789at2"/>
<evidence type="ECO:0000256" key="1">
    <source>
        <dbReference type="ARBA" id="ARBA00004651"/>
    </source>
</evidence>
<dbReference type="PANTHER" id="PTHR30086:SF20">
    <property type="entry name" value="ARGININE EXPORTER PROTEIN ARGO-RELATED"/>
    <property type="match status" value="1"/>
</dbReference>
<evidence type="ECO:0000313" key="7">
    <source>
        <dbReference type="EMBL" id="KGN82417.1"/>
    </source>
</evidence>
<dbReference type="Proteomes" id="UP000189956">
    <property type="component" value="Unassembled WGS sequence"/>
</dbReference>
<protein>
    <submittedName>
        <fullName evidence="8">Threonine/homoserine/homoserine lactone efflux protein</fullName>
    </submittedName>
</protein>
<keyword evidence="4 6" id="KW-1133">Transmembrane helix</keyword>
<name>A0A099WZ28_PORCN</name>
<gene>
    <name evidence="7" type="ORF">HQ35_02345</name>
    <name evidence="8" type="ORF">SAMN02745205_00673</name>
</gene>
<accession>A0A099WZ28</accession>
<dbReference type="Proteomes" id="UP000030125">
    <property type="component" value="Unassembled WGS sequence"/>
</dbReference>